<dbReference type="EMBL" id="JAARZS010000001">
    <property type="protein sequence ID" value="MBC2282849.1"/>
    <property type="molecule type" value="Genomic_DNA"/>
</dbReference>
<gene>
    <name evidence="2" type="ORF">HCB69_00485</name>
    <name evidence="3" type="ORF">HCC36_01665</name>
    <name evidence="4" type="ORF">HCJ81_04720</name>
</gene>
<keyword evidence="1" id="KW-1133">Transmembrane helix</keyword>
<evidence type="ECO:0000313" key="3">
    <source>
        <dbReference type="EMBL" id="MBC2291925.1"/>
    </source>
</evidence>
<accession>A0A7X0ZPE4</accession>
<feature type="transmembrane region" description="Helical" evidence="1">
    <location>
        <begin position="33"/>
        <end position="52"/>
    </location>
</feature>
<feature type="transmembrane region" description="Helical" evidence="1">
    <location>
        <begin position="64"/>
        <end position="83"/>
    </location>
</feature>
<evidence type="ECO:0000313" key="2">
    <source>
        <dbReference type="EMBL" id="MBC2282849.1"/>
    </source>
</evidence>
<feature type="transmembrane region" description="Helical" evidence="1">
    <location>
        <begin position="130"/>
        <end position="152"/>
    </location>
</feature>
<sequence>MRKFNRKTFFITYFSAVALYAIIYFTLNLSSAVNYVVIFAFVLYGFIGNYLIKKSHDKKNKLSKVTVGLLAFILVFGSVMGIIKTTNLPSTEPIVAKAIPVTTYNMRTHFTNAQCKSIVSQGSKLTKFSAWGSLLSGFSAPYLSAGLGIYGMTVDAQMKPFKNAISKKTGVTFKYKYVVPVTVTGGAGQVKDMKVSYEK</sequence>
<evidence type="ECO:0000313" key="4">
    <source>
        <dbReference type="EMBL" id="MBC2310177.1"/>
    </source>
</evidence>
<organism evidence="3 5">
    <name type="scientific">Listeria booriae</name>
    <dbReference type="NCBI Taxonomy" id="1552123"/>
    <lineage>
        <taxon>Bacteria</taxon>
        <taxon>Bacillati</taxon>
        <taxon>Bacillota</taxon>
        <taxon>Bacilli</taxon>
        <taxon>Bacillales</taxon>
        <taxon>Listeriaceae</taxon>
        <taxon>Listeria</taxon>
    </lineage>
</organism>
<dbReference type="EMBL" id="JAASWV010000005">
    <property type="protein sequence ID" value="MBC2310177.1"/>
    <property type="molecule type" value="Genomic_DNA"/>
</dbReference>
<evidence type="ECO:0000313" key="6">
    <source>
        <dbReference type="Proteomes" id="UP000565628"/>
    </source>
</evidence>
<evidence type="ECO:0000313" key="5">
    <source>
        <dbReference type="Proteomes" id="UP000543005"/>
    </source>
</evidence>
<dbReference type="Proteomes" id="UP000543005">
    <property type="component" value="Unassembled WGS sequence"/>
</dbReference>
<keyword evidence="1" id="KW-0472">Membrane</keyword>
<dbReference type="Proteomes" id="UP000565628">
    <property type="component" value="Unassembled WGS sequence"/>
</dbReference>
<dbReference type="AlphaFoldDB" id="A0A7X0ZPE4"/>
<proteinExistence type="predicted"/>
<comment type="caution">
    <text evidence="3">The sequence shown here is derived from an EMBL/GenBank/DDBJ whole genome shotgun (WGS) entry which is preliminary data.</text>
</comment>
<keyword evidence="1" id="KW-0812">Transmembrane</keyword>
<name>A0A7X0ZPE4_9LIST</name>
<protein>
    <submittedName>
        <fullName evidence="3">Uncharacterized protein</fullName>
    </submittedName>
</protein>
<dbReference type="Proteomes" id="UP000585696">
    <property type="component" value="Unassembled WGS sequence"/>
</dbReference>
<dbReference type="RefSeq" id="WP_185628241.1">
    <property type="nucleotide sequence ID" value="NZ_JAARNA010000001.1"/>
</dbReference>
<reference evidence="5 6" key="1">
    <citation type="submission" date="2020-03" db="EMBL/GenBank/DDBJ databases">
        <title>Soil Listeria distribution.</title>
        <authorList>
            <person name="Liao J."/>
            <person name="Wiedmann M."/>
        </authorList>
    </citation>
    <scope>NUCLEOTIDE SEQUENCE [LARGE SCALE GENOMIC DNA]</scope>
    <source>
        <strain evidence="4 6">FSL L7-0039</strain>
        <strain evidence="3 5">FSL L7-0051</strain>
        <strain evidence="2 7">FSL L7-0054</strain>
    </source>
</reference>
<evidence type="ECO:0000313" key="7">
    <source>
        <dbReference type="Proteomes" id="UP000585696"/>
    </source>
</evidence>
<dbReference type="EMBL" id="JAARZT010000003">
    <property type="protein sequence ID" value="MBC2291925.1"/>
    <property type="molecule type" value="Genomic_DNA"/>
</dbReference>
<evidence type="ECO:0000256" key="1">
    <source>
        <dbReference type="SAM" id="Phobius"/>
    </source>
</evidence>
<feature type="transmembrane region" description="Helical" evidence="1">
    <location>
        <begin position="9"/>
        <end position="27"/>
    </location>
</feature>